<reference evidence="1" key="1">
    <citation type="journal article" date="2015" name="Nature">
        <title>Complex archaea that bridge the gap between prokaryotes and eukaryotes.</title>
        <authorList>
            <person name="Spang A."/>
            <person name="Saw J.H."/>
            <person name="Jorgensen S.L."/>
            <person name="Zaremba-Niedzwiedzka K."/>
            <person name="Martijn J."/>
            <person name="Lind A.E."/>
            <person name="van Eijk R."/>
            <person name="Schleper C."/>
            <person name="Guy L."/>
            <person name="Ettema T.J."/>
        </authorList>
    </citation>
    <scope>NUCLEOTIDE SEQUENCE</scope>
</reference>
<organism evidence="1">
    <name type="scientific">marine sediment metagenome</name>
    <dbReference type="NCBI Taxonomy" id="412755"/>
    <lineage>
        <taxon>unclassified sequences</taxon>
        <taxon>metagenomes</taxon>
        <taxon>ecological metagenomes</taxon>
    </lineage>
</organism>
<evidence type="ECO:0000313" key="1">
    <source>
        <dbReference type="EMBL" id="KKL54798.1"/>
    </source>
</evidence>
<protein>
    <submittedName>
        <fullName evidence="1">Uncharacterized protein</fullName>
    </submittedName>
</protein>
<name>A0A0F9CZI2_9ZZZZ</name>
<gene>
    <name evidence="1" type="ORF">LCGC14_2261800</name>
</gene>
<dbReference type="EMBL" id="LAZR01031074">
    <property type="protein sequence ID" value="KKL54798.1"/>
    <property type="molecule type" value="Genomic_DNA"/>
</dbReference>
<comment type="caution">
    <text evidence="1">The sequence shown here is derived from an EMBL/GenBank/DDBJ whole genome shotgun (WGS) entry which is preliminary data.</text>
</comment>
<accession>A0A0F9CZI2</accession>
<proteinExistence type="predicted"/>
<sequence>MNLVATCPMSSWREWLEEGDCAGDPATGKEWGFFIGNRLPPIEIGERLYIVSYGRLRGYSLVTRVQEGCICRKGNAIAITIPDMITGFRGYRRVWWNESTEIPFPNWKTEGVK</sequence>
<dbReference type="AlphaFoldDB" id="A0A0F9CZI2"/>